<dbReference type="AlphaFoldDB" id="A0A915HY55"/>
<evidence type="ECO:0000313" key="2">
    <source>
        <dbReference type="WBParaSite" id="nRc.2.0.1.t06502-RA"/>
    </source>
</evidence>
<keyword evidence="1" id="KW-1185">Reference proteome</keyword>
<dbReference type="WBParaSite" id="nRc.2.0.1.t06502-RA">
    <property type="protein sequence ID" value="nRc.2.0.1.t06502-RA"/>
    <property type="gene ID" value="nRc.2.0.1.g06502"/>
</dbReference>
<proteinExistence type="predicted"/>
<dbReference type="Proteomes" id="UP000887565">
    <property type="component" value="Unplaced"/>
</dbReference>
<name>A0A915HY55_ROMCU</name>
<accession>A0A915HY55</accession>
<reference evidence="2" key="1">
    <citation type="submission" date="2022-11" db="UniProtKB">
        <authorList>
            <consortium name="WormBaseParasite"/>
        </authorList>
    </citation>
    <scope>IDENTIFICATION</scope>
</reference>
<organism evidence="1 2">
    <name type="scientific">Romanomermis culicivorax</name>
    <name type="common">Nematode worm</name>
    <dbReference type="NCBI Taxonomy" id="13658"/>
    <lineage>
        <taxon>Eukaryota</taxon>
        <taxon>Metazoa</taxon>
        <taxon>Ecdysozoa</taxon>
        <taxon>Nematoda</taxon>
        <taxon>Enoplea</taxon>
        <taxon>Dorylaimia</taxon>
        <taxon>Mermithida</taxon>
        <taxon>Mermithoidea</taxon>
        <taxon>Mermithidae</taxon>
        <taxon>Romanomermis</taxon>
    </lineage>
</organism>
<sequence>MDIRDKKFDLLAMFYQFAQVQLKNIFQAQICKFCSRIVAQISEYLSYRTTKIKIVHTNRTDKL</sequence>
<protein>
    <submittedName>
        <fullName evidence="2">Uncharacterized protein</fullName>
    </submittedName>
</protein>
<evidence type="ECO:0000313" key="1">
    <source>
        <dbReference type="Proteomes" id="UP000887565"/>
    </source>
</evidence>